<dbReference type="GO" id="GO:0004653">
    <property type="term" value="F:polypeptide N-acetylgalactosaminyltransferase activity"/>
    <property type="evidence" value="ECO:0007669"/>
    <property type="project" value="TreeGrafter"/>
</dbReference>
<dbReference type="PANTHER" id="PTHR11675:SF63">
    <property type="entry name" value="POLYPEPTIDE N-ACETYLGALACTOSAMINYLTRANSFERASE"/>
    <property type="match status" value="1"/>
</dbReference>
<dbReference type="GO" id="GO:0008593">
    <property type="term" value="P:regulation of Notch signaling pathway"/>
    <property type="evidence" value="ECO:0007669"/>
    <property type="project" value="TreeGrafter"/>
</dbReference>
<dbReference type="WBParaSite" id="PSAMB.scaffold91size81377.g1594.t1">
    <property type="protein sequence ID" value="PSAMB.scaffold91size81377.g1594.t1"/>
    <property type="gene ID" value="PSAMB.scaffold91size81377.g1594"/>
</dbReference>
<reference evidence="4" key="1">
    <citation type="submission" date="2022-11" db="UniProtKB">
        <authorList>
            <consortium name="WormBaseParasite"/>
        </authorList>
    </citation>
    <scope>IDENTIFICATION</scope>
</reference>
<dbReference type="Gene3D" id="3.90.550.10">
    <property type="entry name" value="Spore Coat Polysaccharide Biosynthesis Protein SpsA, Chain A"/>
    <property type="match status" value="1"/>
</dbReference>
<proteinExistence type="predicted"/>
<keyword evidence="2" id="KW-0472">Membrane</keyword>
<dbReference type="GO" id="GO:0005794">
    <property type="term" value="C:Golgi apparatus"/>
    <property type="evidence" value="ECO:0007669"/>
    <property type="project" value="TreeGrafter"/>
</dbReference>
<keyword evidence="2" id="KW-0812">Transmembrane</keyword>
<evidence type="ECO:0000313" key="3">
    <source>
        <dbReference type="Proteomes" id="UP000887566"/>
    </source>
</evidence>
<dbReference type="AlphaFoldDB" id="A0A914XMM9"/>
<dbReference type="PANTHER" id="PTHR11675">
    <property type="entry name" value="N-ACETYLGALACTOSAMINYLTRANSFERASE"/>
    <property type="match status" value="1"/>
</dbReference>
<sequence>MVSRTRMLMIGAGVTIICWAIVMYIYVGRLETVSESRRVLRDQSLIPPTDNERTKRPVIDHKAAWDSIPGKGDVAEMQRKRFDDSYKQRMEKYIDNQKANEVGREPPGAGTLKTTTTEEAPAADAAHFQPQQMPEPVQVLDLDSLAMIKTDADQQKKDVGYQRFAFNLLISDRIGERRDVLDSRNELCKAQVYPSVLPKASIVICYYNEAPSALLTKVVQILAKLSSLSKARRRSRDRVHID</sequence>
<evidence type="ECO:0000313" key="4">
    <source>
        <dbReference type="WBParaSite" id="PSAMB.scaffold91size81377.g1594.t1"/>
    </source>
</evidence>
<protein>
    <submittedName>
        <fullName evidence="4">Uncharacterized protein</fullName>
    </submittedName>
</protein>
<organism evidence="3 4">
    <name type="scientific">Plectus sambesii</name>
    <dbReference type="NCBI Taxonomy" id="2011161"/>
    <lineage>
        <taxon>Eukaryota</taxon>
        <taxon>Metazoa</taxon>
        <taxon>Ecdysozoa</taxon>
        <taxon>Nematoda</taxon>
        <taxon>Chromadorea</taxon>
        <taxon>Plectida</taxon>
        <taxon>Plectina</taxon>
        <taxon>Plectoidea</taxon>
        <taxon>Plectidae</taxon>
        <taxon>Plectus</taxon>
    </lineage>
</organism>
<dbReference type="InterPro" id="IPR029044">
    <property type="entry name" value="Nucleotide-diphossugar_trans"/>
</dbReference>
<evidence type="ECO:0000256" key="2">
    <source>
        <dbReference type="SAM" id="Phobius"/>
    </source>
</evidence>
<accession>A0A914XMM9</accession>
<dbReference type="Proteomes" id="UP000887566">
    <property type="component" value="Unplaced"/>
</dbReference>
<feature type="transmembrane region" description="Helical" evidence="2">
    <location>
        <begin position="7"/>
        <end position="27"/>
    </location>
</feature>
<name>A0A914XMM9_9BILA</name>
<dbReference type="GO" id="GO:0005112">
    <property type="term" value="F:Notch binding"/>
    <property type="evidence" value="ECO:0007669"/>
    <property type="project" value="TreeGrafter"/>
</dbReference>
<keyword evidence="3" id="KW-1185">Reference proteome</keyword>
<dbReference type="GO" id="GO:0006493">
    <property type="term" value="P:protein O-linked glycosylation"/>
    <property type="evidence" value="ECO:0007669"/>
    <property type="project" value="TreeGrafter"/>
</dbReference>
<evidence type="ECO:0000256" key="1">
    <source>
        <dbReference type="ARBA" id="ARBA00023157"/>
    </source>
</evidence>
<keyword evidence="1" id="KW-1015">Disulfide bond</keyword>
<keyword evidence="2" id="KW-1133">Transmembrane helix</keyword>